<feature type="transmembrane region" description="Helical" evidence="14">
    <location>
        <begin position="155"/>
        <end position="175"/>
    </location>
</feature>
<dbReference type="Gene3D" id="3.30.565.10">
    <property type="entry name" value="Histidine kinase-like ATPase, C-terminal domain"/>
    <property type="match status" value="1"/>
</dbReference>
<dbReference type="SMART" id="SM00304">
    <property type="entry name" value="HAMP"/>
    <property type="match status" value="1"/>
</dbReference>
<evidence type="ECO:0000256" key="11">
    <source>
        <dbReference type="ARBA" id="ARBA00022989"/>
    </source>
</evidence>
<evidence type="ECO:0000256" key="6">
    <source>
        <dbReference type="ARBA" id="ARBA00022679"/>
    </source>
</evidence>
<dbReference type="GO" id="GO:0005886">
    <property type="term" value="C:plasma membrane"/>
    <property type="evidence" value="ECO:0007669"/>
    <property type="project" value="UniProtKB-SubCell"/>
</dbReference>
<keyword evidence="18" id="KW-1185">Reference proteome</keyword>
<comment type="catalytic activity">
    <reaction evidence="1">
        <text>ATP + protein L-histidine = ADP + protein N-phospho-L-histidine.</text>
        <dbReference type="EC" id="2.7.13.3"/>
    </reaction>
</comment>
<dbReference type="SMART" id="SM00388">
    <property type="entry name" value="HisKA"/>
    <property type="match status" value="1"/>
</dbReference>
<dbReference type="PROSITE" id="PS50885">
    <property type="entry name" value="HAMP"/>
    <property type="match status" value="1"/>
</dbReference>
<evidence type="ECO:0000256" key="4">
    <source>
        <dbReference type="ARBA" id="ARBA00022475"/>
    </source>
</evidence>
<comment type="subcellular location">
    <subcellularLocation>
        <location evidence="2">Cell membrane</location>
        <topology evidence="2">Multi-pass membrane protein</topology>
    </subcellularLocation>
</comment>
<dbReference type="RefSeq" id="WP_187594035.1">
    <property type="nucleotide sequence ID" value="NZ_CP060723.1"/>
</dbReference>
<dbReference type="Proteomes" id="UP000515806">
    <property type="component" value="Chromosome"/>
</dbReference>
<evidence type="ECO:0000256" key="2">
    <source>
        <dbReference type="ARBA" id="ARBA00004651"/>
    </source>
</evidence>
<keyword evidence="10" id="KW-0067">ATP-binding</keyword>
<dbReference type="CDD" id="cd00082">
    <property type="entry name" value="HisKA"/>
    <property type="match status" value="1"/>
</dbReference>
<keyword evidence="9 17" id="KW-0418">Kinase</keyword>
<dbReference type="CDD" id="cd06225">
    <property type="entry name" value="HAMP"/>
    <property type="match status" value="1"/>
</dbReference>
<protein>
    <recommendedName>
        <fullName evidence="3">histidine kinase</fullName>
        <ecNumber evidence="3">2.7.13.3</ecNumber>
    </recommendedName>
</protein>
<evidence type="ECO:0000256" key="13">
    <source>
        <dbReference type="ARBA" id="ARBA00023136"/>
    </source>
</evidence>
<evidence type="ECO:0000256" key="14">
    <source>
        <dbReference type="SAM" id="Phobius"/>
    </source>
</evidence>
<dbReference type="SUPFAM" id="SSF47384">
    <property type="entry name" value="Homodimeric domain of signal transducing histidine kinase"/>
    <property type="match status" value="1"/>
</dbReference>
<proteinExistence type="predicted"/>
<dbReference type="InterPro" id="IPR004358">
    <property type="entry name" value="Sig_transdc_His_kin-like_C"/>
</dbReference>
<feature type="transmembrane region" description="Helical" evidence="14">
    <location>
        <begin position="7"/>
        <end position="30"/>
    </location>
</feature>
<dbReference type="SMART" id="SM00387">
    <property type="entry name" value="HATPase_c"/>
    <property type="match status" value="1"/>
</dbReference>
<evidence type="ECO:0000313" key="18">
    <source>
        <dbReference type="Proteomes" id="UP000515806"/>
    </source>
</evidence>
<evidence type="ECO:0000256" key="9">
    <source>
        <dbReference type="ARBA" id="ARBA00022777"/>
    </source>
</evidence>
<dbReference type="GO" id="GO:0000155">
    <property type="term" value="F:phosphorelay sensor kinase activity"/>
    <property type="evidence" value="ECO:0007669"/>
    <property type="project" value="InterPro"/>
</dbReference>
<dbReference type="Pfam" id="PF00672">
    <property type="entry name" value="HAMP"/>
    <property type="match status" value="1"/>
</dbReference>
<evidence type="ECO:0000313" key="17">
    <source>
        <dbReference type="EMBL" id="QNN43565.1"/>
    </source>
</evidence>
<feature type="domain" description="Histidine kinase" evidence="15">
    <location>
        <begin position="237"/>
        <end position="450"/>
    </location>
</feature>
<dbReference type="Pfam" id="PF00512">
    <property type="entry name" value="HisKA"/>
    <property type="match status" value="1"/>
</dbReference>
<evidence type="ECO:0000256" key="10">
    <source>
        <dbReference type="ARBA" id="ARBA00022840"/>
    </source>
</evidence>
<dbReference type="KEGG" id="proe:H9L23_05560"/>
<dbReference type="EMBL" id="CP060723">
    <property type="protein sequence ID" value="QNN43565.1"/>
    <property type="molecule type" value="Genomic_DNA"/>
</dbReference>
<keyword evidence="4" id="KW-1003">Cell membrane</keyword>
<dbReference type="InterPro" id="IPR003594">
    <property type="entry name" value="HATPase_dom"/>
</dbReference>
<gene>
    <name evidence="17" type="ORF">H9L23_05560</name>
</gene>
<feature type="domain" description="HAMP" evidence="16">
    <location>
        <begin position="176"/>
        <end position="229"/>
    </location>
</feature>
<keyword evidence="8" id="KW-0547">Nucleotide-binding</keyword>
<keyword evidence="7 14" id="KW-0812">Transmembrane</keyword>
<keyword evidence="11 14" id="KW-1133">Transmembrane helix</keyword>
<dbReference type="PANTHER" id="PTHR45528">
    <property type="entry name" value="SENSOR HISTIDINE KINASE CPXA"/>
    <property type="match status" value="1"/>
</dbReference>
<evidence type="ECO:0000256" key="3">
    <source>
        <dbReference type="ARBA" id="ARBA00012438"/>
    </source>
</evidence>
<accession>A0A7G9QJP0</accession>
<dbReference type="Pfam" id="PF02518">
    <property type="entry name" value="HATPase_c"/>
    <property type="match status" value="1"/>
</dbReference>
<dbReference type="Gene3D" id="1.10.287.130">
    <property type="match status" value="1"/>
</dbReference>
<dbReference type="InterPro" id="IPR050398">
    <property type="entry name" value="HssS/ArlS-like"/>
</dbReference>
<evidence type="ECO:0000256" key="1">
    <source>
        <dbReference type="ARBA" id="ARBA00000085"/>
    </source>
</evidence>
<evidence type="ECO:0000259" key="15">
    <source>
        <dbReference type="PROSITE" id="PS50109"/>
    </source>
</evidence>
<dbReference type="SUPFAM" id="SSF158472">
    <property type="entry name" value="HAMP domain-like"/>
    <property type="match status" value="1"/>
</dbReference>
<dbReference type="EC" id="2.7.13.3" evidence="3"/>
<dbReference type="InterPro" id="IPR036890">
    <property type="entry name" value="HATPase_C_sf"/>
</dbReference>
<dbReference type="PANTHER" id="PTHR45528:SF1">
    <property type="entry name" value="SENSOR HISTIDINE KINASE CPXA"/>
    <property type="match status" value="1"/>
</dbReference>
<reference evidence="17 18" key="1">
    <citation type="submission" date="2020-08" db="EMBL/GenBank/DDBJ databases">
        <title>Genome sequence of Pedobacter roseus KACC 11594T.</title>
        <authorList>
            <person name="Hyun D.-W."/>
            <person name="Bae J.-W."/>
        </authorList>
    </citation>
    <scope>NUCLEOTIDE SEQUENCE [LARGE SCALE GENOMIC DNA]</scope>
    <source>
        <strain evidence="17 18">KACC 11594</strain>
    </source>
</reference>
<keyword evidence="5" id="KW-0597">Phosphoprotein</keyword>
<dbReference type="InterPro" id="IPR036097">
    <property type="entry name" value="HisK_dim/P_sf"/>
</dbReference>
<dbReference type="GO" id="GO:0005524">
    <property type="term" value="F:ATP binding"/>
    <property type="evidence" value="ECO:0007669"/>
    <property type="project" value="UniProtKB-KW"/>
</dbReference>
<keyword evidence="12" id="KW-0902">Two-component regulatory system</keyword>
<dbReference type="InterPro" id="IPR003661">
    <property type="entry name" value="HisK_dim/P_dom"/>
</dbReference>
<evidence type="ECO:0000259" key="16">
    <source>
        <dbReference type="PROSITE" id="PS50885"/>
    </source>
</evidence>
<dbReference type="AlphaFoldDB" id="A0A7G9QJP0"/>
<evidence type="ECO:0000256" key="8">
    <source>
        <dbReference type="ARBA" id="ARBA00022741"/>
    </source>
</evidence>
<organism evidence="17 18">
    <name type="scientific">Pedobacter roseus</name>
    <dbReference type="NCBI Taxonomy" id="336820"/>
    <lineage>
        <taxon>Bacteria</taxon>
        <taxon>Pseudomonadati</taxon>
        <taxon>Bacteroidota</taxon>
        <taxon>Sphingobacteriia</taxon>
        <taxon>Sphingobacteriales</taxon>
        <taxon>Sphingobacteriaceae</taxon>
        <taxon>Pedobacter</taxon>
    </lineage>
</organism>
<name>A0A7G9QJP0_9SPHI</name>
<evidence type="ECO:0000256" key="7">
    <source>
        <dbReference type="ARBA" id="ARBA00022692"/>
    </source>
</evidence>
<keyword evidence="6" id="KW-0808">Transferase</keyword>
<dbReference type="Gene3D" id="6.10.340.10">
    <property type="match status" value="1"/>
</dbReference>
<dbReference type="InterPro" id="IPR003660">
    <property type="entry name" value="HAMP_dom"/>
</dbReference>
<sequence length="450" mass="51518">MKIKDRIALYFTLISTSMLFAVLCTVYFTFMKFLEADFFERLTDRTMVTAKLYLEADEISRDALNTVRHKYLQKLNGEVTRIYDNKNRATFIGDSAQYWTPATIDQVRQKGRLKYTDGQRQVVGIYYKDNQGDFVILASADDQGSHNRLDKLLKIMIFVFILISLIVLLLSRWVAQKMLKPLQKFMLEVKQAGSQNMEFRVEENHNRDEINLIAQSFNHLMEELEQAFILQKTFVANASHELRTPVTRIMMTAELALSKERDQAAYQKVISSVLEDAEKMEHIITGLVALAKMDLELINSQLVPIRLDNLLYKIQNEWKSQKNLDLKITYQNPINPKPEILANAVLLQIALDNIISNAFKFSDNQEVNITIDAIENDFLIHITDSGSGISTDEQGEIFKPFYTRAKAHGHNGEGMGLYMAQKIVDLLKGEITATNLEHGGCTFTVRLAKL</sequence>
<keyword evidence="13 14" id="KW-0472">Membrane</keyword>
<dbReference type="PRINTS" id="PR00344">
    <property type="entry name" value="BCTRLSENSOR"/>
</dbReference>
<dbReference type="InterPro" id="IPR005467">
    <property type="entry name" value="His_kinase_dom"/>
</dbReference>
<evidence type="ECO:0000256" key="5">
    <source>
        <dbReference type="ARBA" id="ARBA00022553"/>
    </source>
</evidence>
<evidence type="ECO:0000256" key="12">
    <source>
        <dbReference type="ARBA" id="ARBA00023012"/>
    </source>
</evidence>
<dbReference type="SUPFAM" id="SSF55874">
    <property type="entry name" value="ATPase domain of HSP90 chaperone/DNA topoisomerase II/histidine kinase"/>
    <property type="match status" value="1"/>
</dbReference>
<dbReference type="PROSITE" id="PS50109">
    <property type="entry name" value="HIS_KIN"/>
    <property type="match status" value="1"/>
</dbReference>